<evidence type="ECO:0000313" key="4">
    <source>
        <dbReference type="EMBL" id="AXV05820.1"/>
    </source>
</evidence>
<dbReference type="Pfam" id="PF00563">
    <property type="entry name" value="EAL"/>
    <property type="match status" value="1"/>
</dbReference>
<dbReference type="PROSITE" id="PS50883">
    <property type="entry name" value="EAL"/>
    <property type="match status" value="1"/>
</dbReference>
<dbReference type="Gene3D" id="3.20.20.450">
    <property type="entry name" value="EAL domain"/>
    <property type="match status" value="1"/>
</dbReference>
<dbReference type="InterPro" id="IPR029787">
    <property type="entry name" value="Nucleotide_cyclase"/>
</dbReference>
<name>A0A346XUC3_9ACTN</name>
<dbReference type="KEGG" id="euz:DVS28_a1120"/>
<dbReference type="PANTHER" id="PTHR44757">
    <property type="entry name" value="DIGUANYLATE CYCLASE DGCP"/>
    <property type="match status" value="1"/>
</dbReference>
<dbReference type="InterPro" id="IPR035919">
    <property type="entry name" value="EAL_sf"/>
</dbReference>
<feature type="domain" description="EAL" evidence="2">
    <location>
        <begin position="481"/>
        <end position="733"/>
    </location>
</feature>
<proteinExistence type="predicted"/>
<accession>A0A346XUC3</accession>
<feature type="region of interest" description="Disordered" evidence="1">
    <location>
        <begin position="1"/>
        <end position="20"/>
    </location>
</feature>
<keyword evidence="5" id="KW-1185">Reference proteome</keyword>
<organism evidence="4 5">
    <name type="scientific">Euzebya pacifica</name>
    <dbReference type="NCBI Taxonomy" id="1608957"/>
    <lineage>
        <taxon>Bacteria</taxon>
        <taxon>Bacillati</taxon>
        <taxon>Actinomycetota</taxon>
        <taxon>Nitriliruptoria</taxon>
        <taxon>Euzebyales</taxon>
    </lineage>
</organism>
<evidence type="ECO:0000259" key="3">
    <source>
        <dbReference type="PROSITE" id="PS50887"/>
    </source>
</evidence>
<reference evidence="4 5" key="1">
    <citation type="submission" date="2018-09" db="EMBL/GenBank/DDBJ databases">
        <title>Complete genome sequence of Euzebya sp. DY32-46 isolated from seawater of Pacific Ocean.</title>
        <authorList>
            <person name="Xu L."/>
            <person name="Wu Y.-H."/>
            <person name="Xu X.-W."/>
        </authorList>
    </citation>
    <scope>NUCLEOTIDE SEQUENCE [LARGE SCALE GENOMIC DNA]</scope>
    <source>
        <strain evidence="4 5">DY32-46</strain>
    </source>
</reference>
<dbReference type="PANTHER" id="PTHR44757:SF2">
    <property type="entry name" value="BIOFILM ARCHITECTURE MAINTENANCE PROTEIN MBAA"/>
    <property type="match status" value="1"/>
</dbReference>
<dbReference type="OrthoDB" id="8526884at2"/>
<dbReference type="SMART" id="SM00052">
    <property type="entry name" value="EAL"/>
    <property type="match status" value="1"/>
</dbReference>
<dbReference type="Pfam" id="PF00990">
    <property type="entry name" value="GGDEF"/>
    <property type="match status" value="1"/>
</dbReference>
<dbReference type="InterPro" id="IPR001633">
    <property type="entry name" value="EAL_dom"/>
</dbReference>
<feature type="domain" description="GGDEF" evidence="3">
    <location>
        <begin position="345"/>
        <end position="472"/>
    </location>
</feature>
<dbReference type="NCBIfam" id="TIGR00254">
    <property type="entry name" value="GGDEF"/>
    <property type="match status" value="1"/>
</dbReference>
<feature type="compositionally biased region" description="Polar residues" evidence="1">
    <location>
        <begin position="10"/>
        <end position="20"/>
    </location>
</feature>
<gene>
    <name evidence="4" type="ORF">DVS28_a1120</name>
</gene>
<dbReference type="InterPro" id="IPR029016">
    <property type="entry name" value="GAF-like_dom_sf"/>
</dbReference>
<dbReference type="AlphaFoldDB" id="A0A346XUC3"/>
<dbReference type="InterPro" id="IPR043128">
    <property type="entry name" value="Rev_trsase/Diguanyl_cyclase"/>
</dbReference>
<dbReference type="Gene3D" id="3.30.450.40">
    <property type="match status" value="1"/>
</dbReference>
<evidence type="ECO:0000259" key="2">
    <source>
        <dbReference type="PROSITE" id="PS50883"/>
    </source>
</evidence>
<dbReference type="InterPro" id="IPR000160">
    <property type="entry name" value="GGDEF_dom"/>
</dbReference>
<dbReference type="EMBL" id="CP031165">
    <property type="protein sequence ID" value="AXV05820.1"/>
    <property type="molecule type" value="Genomic_DNA"/>
</dbReference>
<dbReference type="PROSITE" id="PS50887">
    <property type="entry name" value="GGDEF"/>
    <property type="match status" value="1"/>
</dbReference>
<dbReference type="Gene3D" id="3.30.70.270">
    <property type="match status" value="1"/>
</dbReference>
<dbReference type="SUPFAM" id="SSF55781">
    <property type="entry name" value="GAF domain-like"/>
    <property type="match status" value="1"/>
</dbReference>
<evidence type="ECO:0000256" key="1">
    <source>
        <dbReference type="SAM" id="MobiDB-lite"/>
    </source>
</evidence>
<dbReference type="CDD" id="cd01949">
    <property type="entry name" value="GGDEF"/>
    <property type="match status" value="1"/>
</dbReference>
<dbReference type="SUPFAM" id="SSF55073">
    <property type="entry name" value="Nucleotide cyclase"/>
    <property type="match status" value="1"/>
</dbReference>
<dbReference type="Proteomes" id="UP000264006">
    <property type="component" value="Chromosome"/>
</dbReference>
<sequence length="740" mass="80868">MFRDGGSLAKETSMTQPSTDTEGLLQLAEVLAGRHSTARRLQELCRLTTVLVGCDRATVFVLDDDRFRPWAQYGVPEDQVPLLEDTSFSPRHPLVREAFEHDSFVVIDDVVGSPLLGPWVARTGVNAMVVAALASNDPDAPRAVGFISAEYAERTGGFDDFEAHHVLAMARTAGLLVQAEQLRRTDREHRRRRRTRMRLIEGLLQVGADAIDNSDRLRVLQRVVELLGNGGFGTGARIVTSDDEARVLVSAGARVPDVLDEDAEARQRLVRVPVEGDELVIEALLDEGADVGTSGVTLVAGHLSALLGRLDASDRLRQMALTDALTSLPNRRHLVEYLREHLPSAPMTVLALDLDSFKVINDSLGHDAGDAALCEVADRLLNASAPHFLARFGGDEFVIVVRDDDPEQVVARVRAALERPLSDRVGGGSASVSIGLAEGLRGADPADVLRDADAAMYVAKSHGVGRVQRFDRATRSEAIRRQELATQLRIGLRDGQLELFHQPSWSLPDRRLRGFEALLRWRRASGTMWLPSQFIDVADQSLLMHTINDWVIDEACRQAARRHQSHPTLDVAINLSPRWMDRGVVATIEAALETHQLPPERLVVEVTEDSALAPGTPAWNALLALADRGVQLSLDDFGTGYSSFLRLADLPLAEIKIDREVVHKLTDGPAGRELIRAISRVGAWRAARVVAEGARDDAHLAALAELGCTHAQCFHLGVPLSSDEALDLTRAHAPAAHEDR</sequence>
<dbReference type="SMART" id="SM00267">
    <property type="entry name" value="GGDEF"/>
    <property type="match status" value="1"/>
</dbReference>
<dbReference type="SUPFAM" id="SSF141868">
    <property type="entry name" value="EAL domain-like"/>
    <property type="match status" value="1"/>
</dbReference>
<protein>
    <submittedName>
        <fullName evidence="4">Diguanylate cyclase/phosphodiesterase (GGDEF &amp; EAL domains) with PAS/PAC sensor(S)</fullName>
    </submittedName>
</protein>
<evidence type="ECO:0000313" key="5">
    <source>
        <dbReference type="Proteomes" id="UP000264006"/>
    </source>
</evidence>
<dbReference type="InterPro" id="IPR052155">
    <property type="entry name" value="Biofilm_reg_signaling"/>
</dbReference>
<dbReference type="CDD" id="cd01948">
    <property type="entry name" value="EAL"/>
    <property type="match status" value="1"/>
</dbReference>